<evidence type="ECO:0000256" key="4">
    <source>
        <dbReference type="ARBA" id="ARBA00022723"/>
    </source>
</evidence>
<comment type="caution">
    <text evidence="12">The sequence shown here is derived from an EMBL/GenBank/DDBJ whole genome shotgun (WGS) entry which is preliminary data.</text>
</comment>
<dbReference type="InterPro" id="IPR019480">
    <property type="entry name" value="Dihydroorotate_DH_Fe-S-bd"/>
</dbReference>
<dbReference type="PIRSF" id="PIRSF006816">
    <property type="entry name" value="Cyc3_hyd_g"/>
    <property type="match status" value="1"/>
</dbReference>
<dbReference type="GO" id="GO:0051537">
    <property type="term" value="F:2 iron, 2 sulfur cluster binding"/>
    <property type="evidence" value="ECO:0007669"/>
    <property type="project" value="UniProtKB-KW"/>
</dbReference>
<dbReference type="AlphaFoldDB" id="A0A1G2F4X6"/>
<evidence type="ECO:0000256" key="10">
    <source>
        <dbReference type="PIRSR" id="PIRSR006816-2"/>
    </source>
</evidence>
<feature type="binding site" evidence="10">
    <location>
        <position position="255"/>
    </location>
    <ligand>
        <name>[2Fe-2S] cluster</name>
        <dbReference type="ChEBI" id="CHEBI:190135"/>
    </ligand>
</feature>
<feature type="domain" description="FAD-binding FR-type" evidence="11">
    <location>
        <begin position="5"/>
        <end position="105"/>
    </location>
</feature>
<dbReference type="InterPro" id="IPR001709">
    <property type="entry name" value="Flavoprot_Pyr_Nucl_cyt_Rdtase"/>
</dbReference>
<dbReference type="InterPro" id="IPR017927">
    <property type="entry name" value="FAD-bd_FR_type"/>
</dbReference>
<dbReference type="InterPro" id="IPR012165">
    <property type="entry name" value="Cyt_c3_hydrogenase_gsu"/>
</dbReference>
<dbReference type="PRINTS" id="PR00410">
    <property type="entry name" value="PHEHYDRXLASE"/>
</dbReference>
<dbReference type="SUPFAM" id="SSF63380">
    <property type="entry name" value="Riboflavin synthase domain-like"/>
    <property type="match status" value="1"/>
</dbReference>
<dbReference type="InterPro" id="IPR037117">
    <property type="entry name" value="Dihydroorotate_DH_ele_sf"/>
</dbReference>
<sequence length="273" mass="30500">MKNILESKEAIISQIKRLTADTKHFTLRFSDLRDREKFNFDFGQFVMLSILGFSEIPLGVCSAPEQKENFEIAVRQAGTTTKGLFKLKLGDKVGIRGPYGKGIKISALKHKNIALVAGGIGLSPLRSIIQHISWHRKDFGRVSLVYGAKNKYELLFSSEYDNWKKTIDVYPTVDEDIGGWTGRVGLVTKICNPKTLKCEKAVAIVCGPPIMYKSVVEKLIGLGFKDKDIYLLLERHMKCGVGLCQHCVCDGKYVCQDGPVFSHEEAKEIKGLI</sequence>
<dbReference type="Pfam" id="PF00970">
    <property type="entry name" value="FAD_binding_6"/>
    <property type="match status" value="1"/>
</dbReference>
<proteinExistence type="predicted"/>
<dbReference type="InterPro" id="IPR001433">
    <property type="entry name" value="OxRdtase_FAD/NAD-bd"/>
</dbReference>
<dbReference type="Pfam" id="PF10418">
    <property type="entry name" value="DHODB_Fe-S_bind"/>
    <property type="match status" value="1"/>
</dbReference>
<keyword evidence="6" id="KW-0249">Electron transport</keyword>
<dbReference type="InterPro" id="IPR017938">
    <property type="entry name" value="Riboflavin_synthase-like_b-brl"/>
</dbReference>
<keyword evidence="3 10" id="KW-0001">2Fe-2S</keyword>
<keyword evidence="1" id="KW-0813">Transport</keyword>
<dbReference type="InterPro" id="IPR039261">
    <property type="entry name" value="FNR_nucleotide-bd"/>
</dbReference>
<evidence type="ECO:0000256" key="2">
    <source>
        <dbReference type="ARBA" id="ARBA00022630"/>
    </source>
</evidence>
<evidence type="ECO:0000256" key="1">
    <source>
        <dbReference type="ARBA" id="ARBA00022448"/>
    </source>
</evidence>
<keyword evidence="8 10" id="KW-0411">Iron-sulfur</keyword>
<dbReference type="Pfam" id="PF00175">
    <property type="entry name" value="NAD_binding_1"/>
    <property type="match status" value="1"/>
</dbReference>
<name>A0A1G2F4X6_9BACT</name>
<evidence type="ECO:0000256" key="5">
    <source>
        <dbReference type="ARBA" id="ARBA00022827"/>
    </source>
</evidence>
<evidence type="ECO:0000256" key="7">
    <source>
        <dbReference type="ARBA" id="ARBA00023004"/>
    </source>
</evidence>
<dbReference type="Gene3D" id="3.40.50.80">
    <property type="entry name" value="Nucleotide-binding domain of ferredoxin-NADP reductase (FNR) module"/>
    <property type="match status" value="1"/>
</dbReference>
<feature type="binding site" evidence="10">
    <location>
        <position position="244"/>
    </location>
    <ligand>
        <name>[2Fe-2S] cluster</name>
        <dbReference type="ChEBI" id="CHEBI:190135"/>
    </ligand>
</feature>
<dbReference type="Gene3D" id="2.10.240.10">
    <property type="entry name" value="Dihydroorotate dehydrogenase, electron transfer subunit"/>
    <property type="match status" value="1"/>
</dbReference>
<feature type="binding site" evidence="10">
    <location>
        <position position="247"/>
    </location>
    <ligand>
        <name>[2Fe-2S] cluster</name>
        <dbReference type="ChEBI" id="CHEBI:190135"/>
    </ligand>
</feature>
<dbReference type="CDD" id="cd06221">
    <property type="entry name" value="sulfite_reductase_like"/>
    <property type="match status" value="1"/>
</dbReference>
<feature type="binding site" evidence="10">
    <location>
        <position position="239"/>
    </location>
    <ligand>
        <name>[2Fe-2S] cluster</name>
        <dbReference type="ChEBI" id="CHEBI:190135"/>
    </ligand>
</feature>
<dbReference type="PROSITE" id="PS51384">
    <property type="entry name" value="FAD_FR"/>
    <property type="match status" value="1"/>
</dbReference>
<evidence type="ECO:0000256" key="6">
    <source>
        <dbReference type="ARBA" id="ARBA00022982"/>
    </source>
</evidence>
<reference evidence="12 13" key="1">
    <citation type="journal article" date="2016" name="Nat. Commun.">
        <title>Thousands of microbial genomes shed light on interconnected biogeochemical processes in an aquifer system.</title>
        <authorList>
            <person name="Anantharaman K."/>
            <person name="Brown C.T."/>
            <person name="Hug L.A."/>
            <person name="Sharon I."/>
            <person name="Castelle C.J."/>
            <person name="Probst A.J."/>
            <person name="Thomas B.C."/>
            <person name="Singh A."/>
            <person name="Wilkins M.J."/>
            <person name="Karaoz U."/>
            <person name="Brodie E.L."/>
            <person name="Williams K.H."/>
            <person name="Hubbard S.S."/>
            <person name="Banfield J.F."/>
        </authorList>
    </citation>
    <scope>NUCLEOTIDE SEQUENCE [LARGE SCALE GENOMIC DNA]</scope>
</reference>
<dbReference type="GO" id="GO:0016491">
    <property type="term" value="F:oxidoreductase activity"/>
    <property type="evidence" value="ECO:0007669"/>
    <property type="project" value="InterPro"/>
</dbReference>
<dbReference type="InterPro" id="IPR008333">
    <property type="entry name" value="Cbr1-like_FAD-bd_dom"/>
</dbReference>
<keyword evidence="2" id="KW-0285">Flavoprotein</keyword>
<organism evidence="12 13">
    <name type="scientific">Candidatus Portnoybacteria bacterium RBG_13_41_18</name>
    <dbReference type="NCBI Taxonomy" id="1801991"/>
    <lineage>
        <taxon>Bacteria</taxon>
        <taxon>Candidatus Portnoyibacteriota</taxon>
    </lineage>
</organism>
<dbReference type="Gene3D" id="2.40.30.10">
    <property type="entry name" value="Translation factors"/>
    <property type="match status" value="1"/>
</dbReference>
<keyword evidence="7 10" id="KW-0408">Iron</keyword>
<gene>
    <name evidence="12" type="ORF">A2174_01120</name>
</gene>
<dbReference type="PANTHER" id="PTHR43513:SF1">
    <property type="entry name" value="ANAEROBIC SULFITE REDUCTASE SUBUNIT B"/>
    <property type="match status" value="1"/>
</dbReference>
<dbReference type="InterPro" id="IPR050353">
    <property type="entry name" value="PyrK_electron_transfer"/>
</dbReference>
<accession>A0A1G2F4X6</accession>
<dbReference type="GO" id="GO:0006221">
    <property type="term" value="P:pyrimidine nucleotide biosynthetic process"/>
    <property type="evidence" value="ECO:0007669"/>
    <property type="project" value="InterPro"/>
</dbReference>
<dbReference type="PRINTS" id="PR00371">
    <property type="entry name" value="FPNCR"/>
</dbReference>
<dbReference type="PANTHER" id="PTHR43513">
    <property type="entry name" value="DIHYDROOROTATE DEHYDROGENASE B (NAD(+)), ELECTRON TRANSFER SUBUNIT"/>
    <property type="match status" value="1"/>
</dbReference>
<evidence type="ECO:0000256" key="8">
    <source>
        <dbReference type="ARBA" id="ARBA00023014"/>
    </source>
</evidence>
<comment type="cofactor">
    <cofactor evidence="10">
        <name>[2Fe-2S] cluster</name>
        <dbReference type="ChEBI" id="CHEBI:190135"/>
    </cofactor>
    <text evidence="10">Binds 1 [2Fe-2S] cluster per subunit.</text>
</comment>
<dbReference type="SUPFAM" id="SSF52343">
    <property type="entry name" value="Ferredoxin reductase-like, C-terminal NADP-linked domain"/>
    <property type="match status" value="1"/>
</dbReference>
<dbReference type="Proteomes" id="UP000177725">
    <property type="component" value="Unassembled WGS sequence"/>
</dbReference>
<evidence type="ECO:0000259" key="11">
    <source>
        <dbReference type="PROSITE" id="PS51384"/>
    </source>
</evidence>
<evidence type="ECO:0000313" key="12">
    <source>
        <dbReference type="EMBL" id="OGZ33115.1"/>
    </source>
</evidence>
<evidence type="ECO:0000256" key="3">
    <source>
        <dbReference type="ARBA" id="ARBA00022714"/>
    </source>
</evidence>
<comment type="cofactor">
    <cofactor evidence="9">
        <name>[2Fe-2S] cluster</name>
        <dbReference type="ChEBI" id="CHEBI:190135"/>
    </cofactor>
</comment>
<dbReference type="EMBL" id="MHMV01000054">
    <property type="protein sequence ID" value="OGZ33115.1"/>
    <property type="molecule type" value="Genomic_DNA"/>
</dbReference>
<evidence type="ECO:0000313" key="13">
    <source>
        <dbReference type="Proteomes" id="UP000177725"/>
    </source>
</evidence>
<evidence type="ECO:0000256" key="9">
    <source>
        <dbReference type="ARBA" id="ARBA00034078"/>
    </source>
</evidence>
<dbReference type="GO" id="GO:0046872">
    <property type="term" value="F:metal ion binding"/>
    <property type="evidence" value="ECO:0007669"/>
    <property type="project" value="UniProtKB-KW"/>
</dbReference>
<keyword evidence="5" id="KW-0274">FAD</keyword>
<keyword evidence="4 10" id="KW-0479">Metal-binding</keyword>
<dbReference type="GO" id="GO:0050660">
    <property type="term" value="F:flavin adenine dinucleotide binding"/>
    <property type="evidence" value="ECO:0007669"/>
    <property type="project" value="InterPro"/>
</dbReference>
<protein>
    <recommendedName>
        <fullName evidence="11">FAD-binding FR-type domain-containing protein</fullName>
    </recommendedName>
</protein>